<gene>
    <name evidence="1" type="ORF">BGX16_1639</name>
</gene>
<dbReference type="OrthoDB" id="3638769at2"/>
<reference evidence="1 2" key="1">
    <citation type="submission" date="2017-11" db="EMBL/GenBank/DDBJ databases">
        <title>Animal gut microbial communities from fecal samples from Wisconsin, USA.</title>
        <authorList>
            <person name="Neumann A."/>
        </authorList>
    </citation>
    <scope>NUCLEOTIDE SEQUENCE [LARGE SCALE GENOMIC DNA]</scope>
    <source>
        <strain evidence="1 2">UWS3</strain>
    </source>
</reference>
<sequence length="233" mass="26342">MDQQTYLKEITKAVSFFWKSKQKQLATSVDKSNRGAVVGGKQMDGFISLLKKVAENSGVPRSCIYTKNNYLPGFFRSSKNWDFLVISPSKKLIAAIELKSQIGSYGNNFNNRTEEAIGSAVDLWTAYRENQFPNQQAPWVGYIMVVGKDIGSTTPVKNNELIYPVLPEFGKASYIDRYRILCKKLKLERHYTSTALLWTSSEKKYGDVAEDISLNSFLNFFAAHLKGSADEFK</sequence>
<protein>
    <submittedName>
        <fullName evidence="1">Restriction endonuclease XhoI</fullName>
    </submittedName>
</protein>
<keyword evidence="1" id="KW-0378">Hydrolase</keyword>
<keyword evidence="1" id="KW-0540">Nuclease</keyword>
<comment type="caution">
    <text evidence="1">The sequence shown here is derived from an EMBL/GenBank/DDBJ whole genome shotgun (WGS) entry which is preliminary data.</text>
</comment>
<dbReference type="GO" id="GO:0009036">
    <property type="term" value="F:type II site-specific deoxyribonuclease activity"/>
    <property type="evidence" value="ECO:0007669"/>
    <property type="project" value="InterPro"/>
</dbReference>
<dbReference type="AlphaFoldDB" id="A0A2M9A7H1"/>
<accession>A0A2M9A7H1</accession>
<evidence type="ECO:0000313" key="1">
    <source>
        <dbReference type="EMBL" id="PJJ41652.1"/>
    </source>
</evidence>
<dbReference type="GO" id="GO:0009307">
    <property type="term" value="P:DNA restriction-modification system"/>
    <property type="evidence" value="ECO:0007669"/>
    <property type="project" value="InterPro"/>
</dbReference>
<dbReference type="Proteomes" id="UP000231134">
    <property type="component" value="Unassembled WGS sequence"/>
</dbReference>
<dbReference type="Pfam" id="PF04555">
    <property type="entry name" value="XhoI"/>
    <property type="match status" value="1"/>
</dbReference>
<dbReference type="GO" id="GO:0003677">
    <property type="term" value="F:DNA binding"/>
    <property type="evidence" value="ECO:0007669"/>
    <property type="project" value="InterPro"/>
</dbReference>
<organism evidence="1 2">
    <name type="scientific">Hallerella succinigenes</name>
    <dbReference type="NCBI Taxonomy" id="1896222"/>
    <lineage>
        <taxon>Bacteria</taxon>
        <taxon>Pseudomonadati</taxon>
        <taxon>Fibrobacterota</taxon>
        <taxon>Fibrobacteria</taxon>
        <taxon>Fibrobacterales</taxon>
        <taxon>Fibrobacteraceae</taxon>
        <taxon>Hallerella</taxon>
    </lineage>
</organism>
<keyword evidence="2" id="KW-1185">Reference proteome</keyword>
<evidence type="ECO:0000313" key="2">
    <source>
        <dbReference type="Proteomes" id="UP000231134"/>
    </source>
</evidence>
<keyword evidence="1" id="KW-0255">Endonuclease</keyword>
<proteinExistence type="predicted"/>
<dbReference type="RefSeq" id="WP_100425597.1">
    <property type="nucleotide sequence ID" value="NZ_PGEX01000001.1"/>
</dbReference>
<dbReference type="InterPro" id="IPR007636">
    <property type="entry name" value="Restrct_endonuc_II_XhoI"/>
</dbReference>
<dbReference type="EMBL" id="PGEX01000001">
    <property type="protein sequence ID" value="PJJ41652.1"/>
    <property type="molecule type" value="Genomic_DNA"/>
</dbReference>
<name>A0A2M9A7H1_9BACT</name>